<name>A0A2S6EW03_LEGPN</name>
<dbReference type="AlphaFoldDB" id="A0A2S6EW03"/>
<sequence>MDFCNHYNHYFGEYIHHHPAKEDEVLPKEGFEQEFNLYLSYTYDHLGEGTLNVWFNDLLAETL</sequence>
<organism evidence="1 2">
    <name type="scientific">Legionella pneumophila</name>
    <dbReference type="NCBI Taxonomy" id="446"/>
    <lineage>
        <taxon>Bacteria</taxon>
        <taxon>Pseudomonadati</taxon>
        <taxon>Pseudomonadota</taxon>
        <taxon>Gammaproteobacteria</taxon>
        <taxon>Legionellales</taxon>
        <taxon>Legionellaceae</taxon>
        <taxon>Legionella</taxon>
    </lineage>
</organism>
<evidence type="ECO:0000313" key="2">
    <source>
        <dbReference type="Proteomes" id="UP000239239"/>
    </source>
</evidence>
<reference evidence="1 2" key="1">
    <citation type="submission" date="2018-02" db="EMBL/GenBank/DDBJ databases">
        <title>Draft genome sequences of four Legionella pneumophila clinical strains isolated in Ontario.</title>
        <authorList>
            <person name="Fortuna A."/>
            <person name="Ramnarine R."/>
            <person name="Li A."/>
            <person name="Frantz C."/>
            <person name="Mallo G."/>
        </authorList>
    </citation>
    <scope>NUCLEOTIDE SEQUENCE [LARGE SCALE GENOMIC DNA]</scope>
    <source>
        <strain evidence="1 2">LG61</strain>
    </source>
</reference>
<proteinExistence type="predicted"/>
<comment type="caution">
    <text evidence="1">The sequence shown here is derived from an EMBL/GenBank/DDBJ whole genome shotgun (WGS) entry which is preliminary data.</text>
</comment>
<dbReference type="EMBL" id="PQWY01000018">
    <property type="protein sequence ID" value="PPK29367.1"/>
    <property type="molecule type" value="Genomic_DNA"/>
</dbReference>
<evidence type="ECO:0000313" key="1">
    <source>
        <dbReference type="EMBL" id="PPK29367.1"/>
    </source>
</evidence>
<gene>
    <name evidence="1" type="ORF">C3928_13505</name>
</gene>
<accession>A0A2S6EW03</accession>
<dbReference type="Proteomes" id="UP000239239">
    <property type="component" value="Unassembled WGS sequence"/>
</dbReference>
<protein>
    <submittedName>
        <fullName evidence="1">Uncharacterized protein</fullName>
    </submittedName>
</protein>
<dbReference type="RefSeq" id="WP_050598575.1">
    <property type="nucleotide sequence ID" value="NZ_JAPHOW010000001.1"/>
</dbReference>